<dbReference type="Pfam" id="PF04972">
    <property type="entry name" value="BON"/>
    <property type="match status" value="1"/>
</dbReference>
<dbReference type="RefSeq" id="WP_167668875.1">
    <property type="nucleotide sequence ID" value="NZ_JACCEW010000002.1"/>
</dbReference>
<feature type="chain" id="PRO_5032324556" evidence="1">
    <location>
        <begin position="24"/>
        <end position="110"/>
    </location>
</feature>
<dbReference type="Gene3D" id="3.30.1340.30">
    <property type="match status" value="1"/>
</dbReference>
<dbReference type="InterPro" id="IPR014004">
    <property type="entry name" value="Transpt-assoc_nodulatn_dom_bac"/>
</dbReference>
<gene>
    <name evidence="3" type="ORF">H0A68_07210</name>
</gene>
<name>A0A853F9K7_9BURK</name>
<dbReference type="SMART" id="SM00749">
    <property type="entry name" value="BON"/>
    <property type="match status" value="1"/>
</dbReference>
<organism evidence="3 4">
    <name type="scientific">Allopusillimonas soli</name>
    <dbReference type="NCBI Taxonomy" id="659016"/>
    <lineage>
        <taxon>Bacteria</taxon>
        <taxon>Pseudomonadati</taxon>
        <taxon>Pseudomonadota</taxon>
        <taxon>Betaproteobacteria</taxon>
        <taxon>Burkholderiales</taxon>
        <taxon>Alcaligenaceae</taxon>
        <taxon>Allopusillimonas</taxon>
    </lineage>
</organism>
<dbReference type="EMBL" id="JACCEW010000002">
    <property type="protein sequence ID" value="NYT36657.1"/>
    <property type="molecule type" value="Genomic_DNA"/>
</dbReference>
<evidence type="ECO:0000259" key="2">
    <source>
        <dbReference type="PROSITE" id="PS50914"/>
    </source>
</evidence>
<dbReference type="PROSITE" id="PS50914">
    <property type="entry name" value="BON"/>
    <property type="match status" value="1"/>
</dbReference>
<comment type="caution">
    <text evidence="3">The sequence shown here is derived from an EMBL/GenBank/DDBJ whole genome shotgun (WGS) entry which is preliminary data.</text>
</comment>
<dbReference type="Proteomes" id="UP000580517">
    <property type="component" value="Unassembled WGS sequence"/>
</dbReference>
<dbReference type="PROSITE" id="PS51257">
    <property type="entry name" value="PROKAR_LIPOPROTEIN"/>
    <property type="match status" value="1"/>
</dbReference>
<evidence type="ECO:0000313" key="4">
    <source>
        <dbReference type="Proteomes" id="UP000580517"/>
    </source>
</evidence>
<feature type="signal peptide" evidence="1">
    <location>
        <begin position="1"/>
        <end position="23"/>
    </location>
</feature>
<dbReference type="InterPro" id="IPR051686">
    <property type="entry name" value="Lipoprotein_DolP"/>
</dbReference>
<dbReference type="InterPro" id="IPR007055">
    <property type="entry name" value="BON_dom"/>
</dbReference>
<dbReference type="PANTHER" id="PTHR34606">
    <property type="entry name" value="BON DOMAIN-CONTAINING PROTEIN"/>
    <property type="match status" value="1"/>
</dbReference>
<proteinExistence type="predicted"/>
<evidence type="ECO:0000256" key="1">
    <source>
        <dbReference type="SAM" id="SignalP"/>
    </source>
</evidence>
<accession>A0A853F9K7</accession>
<sequence length="110" mass="11402">MFQSRISRCLAVAALAAGLAACAHDTSMQSSTAASTAAYTDDATINTNVQTAIMGVPGVDADNLQVSTQDGVVKLRGRVDDQMAAQNAVQAARQVQGVKTVDYDIDIGNQ</sequence>
<evidence type="ECO:0000313" key="3">
    <source>
        <dbReference type="EMBL" id="NYT36657.1"/>
    </source>
</evidence>
<dbReference type="AlphaFoldDB" id="A0A853F9K7"/>
<reference evidence="3 4" key="1">
    <citation type="submission" date="2020-07" db="EMBL/GenBank/DDBJ databases">
        <title>Taxonomic revisions and descriptions of new bacterial species based on genomic comparisons in the high-G+C-content subgroup of the family Alcaligenaceae.</title>
        <authorList>
            <person name="Szabo A."/>
            <person name="Felfoldi T."/>
        </authorList>
    </citation>
    <scope>NUCLEOTIDE SEQUENCE [LARGE SCALE GENOMIC DNA]</scope>
    <source>
        <strain evidence="3 4">DSM 25264</strain>
    </source>
</reference>
<protein>
    <submittedName>
        <fullName evidence="3">BON domain-containing protein</fullName>
    </submittedName>
</protein>
<dbReference type="PANTHER" id="PTHR34606:SF15">
    <property type="entry name" value="BON DOMAIN-CONTAINING PROTEIN"/>
    <property type="match status" value="1"/>
</dbReference>
<keyword evidence="4" id="KW-1185">Reference proteome</keyword>
<keyword evidence="1" id="KW-0732">Signal</keyword>
<feature type="domain" description="BON" evidence="2">
    <location>
        <begin position="41"/>
        <end position="109"/>
    </location>
</feature>